<keyword evidence="1" id="KW-0378">Hydrolase</keyword>
<dbReference type="RefSeq" id="WP_096463446.1">
    <property type="nucleotide sequence ID" value="NZ_AP017312.1"/>
</dbReference>
<dbReference type="InterPro" id="IPR002509">
    <property type="entry name" value="NODB_dom"/>
</dbReference>
<dbReference type="PANTHER" id="PTHR10587:SF125">
    <property type="entry name" value="POLYSACCHARIDE DEACETYLASE YHEN-RELATED"/>
    <property type="match status" value="1"/>
</dbReference>
<dbReference type="PANTHER" id="PTHR10587">
    <property type="entry name" value="GLYCOSYL TRANSFERASE-RELATED"/>
    <property type="match status" value="1"/>
</dbReference>
<accession>A0A0U4WC60</accession>
<dbReference type="GO" id="GO:0005975">
    <property type="term" value="P:carbohydrate metabolic process"/>
    <property type="evidence" value="ECO:0007669"/>
    <property type="project" value="InterPro"/>
</dbReference>
<sequence>MQEKRQAYICKKYYLIGVSIIRSVIVTATATVALILLLYAVFTPDEKQTSSVPPSHSQSKTQKIAYLTFDDGPSANTRSILRILAAYDVQATFFVTGKNTASGRELYRLIRRGGHSLGLHSYSHNYRHIYSSPQAFQNDFVQLDKLIHVSTGYQPDILRFPGGSNNHVSWKYGGKDLMMTLAQQKLKEGYQYFDWNVDSTDASVNRQKRERIVQAVLNGCHGKQKAIILMHDSPAKITTVQALPQIIEGLRKQGFTFAPLTHDSFTYHFILPSY</sequence>
<dbReference type="PROSITE" id="PS51677">
    <property type="entry name" value="NODB"/>
    <property type="match status" value="1"/>
</dbReference>
<dbReference type="OrthoDB" id="258610at2"/>
<organism evidence="1 2">
    <name type="scientific">Aneurinibacillus soli</name>
    <dbReference type="NCBI Taxonomy" id="1500254"/>
    <lineage>
        <taxon>Bacteria</taxon>
        <taxon>Bacillati</taxon>
        <taxon>Bacillota</taxon>
        <taxon>Bacilli</taxon>
        <taxon>Bacillales</taxon>
        <taxon>Paenibacillaceae</taxon>
        <taxon>Aneurinibacillus group</taxon>
        <taxon>Aneurinibacillus</taxon>
    </lineage>
</organism>
<dbReference type="Proteomes" id="UP000217696">
    <property type="component" value="Chromosome"/>
</dbReference>
<dbReference type="AlphaFoldDB" id="A0A0U4WC60"/>
<keyword evidence="2" id="KW-1185">Reference proteome</keyword>
<dbReference type="InterPro" id="IPR011330">
    <property type="entry name" value="Glyco_hydro/deAcase_b/a-brl"/>
</dbReference>
<dbReference type="EC" id="3.5.1.104" evidence="1"/>
<dbReference type="KEGG" id="asoc:CB4_00520"/>
<protein>
    <submittedName>
        <fullName evidence="1">Peptidoglycan-N-acetylglucosamine deacetylase</fullName>
        <ecNumber evidence="1">3.5.1.104</ecNumber>
    </submittedName>
</protein>
<dbReference type="SUPFAM" id="SSF88713">
    <property type="entry name" value="Glycoside hydrolase/deacetylase"/>
    <property type="match status" value="1"/>
</dbReference>
<gene>
    <name evidence="1" type="primary">pgdA_1</name>
    <name evidence="1" type="ORF">CB4_00520</name>
</gene>
<name>A0A0U4WC60_9BACL</name>
<reference evidence="1 2" key="1">
    <citation type="submission" date="2015-12" db="EMBL/GenBank/DDBJ databases">
        <title>Genome sequence of Aneurinibacillus soli.</title>
        <authorList>
            <person name="Lee J.S."/>
            <person name="Lee K.C."/>
            <person name="Kim K.K."/>
            <person name="Lee B.W."/>
        </authorList>
    </citation>
    <scope>NUCLEOTIDE SEQUENCE [LARGE SCALE GENOMIC DNA]</scope>
    <source>
        <strain evidence="1 2">CB4</strain>
    </source>
</reference>
<dbReference type="Gene3D" id="3.20.20.370">
    <property type="entry name" value="Glycoside hydrolase/deacetylase"/>
    <property type="match status" value="1"/>
</dbReference>
<dbReference type="CDD" id="cd10944">
    <property type="entry name" value="CE4_SmPgdA_like"/>
    <property type="match status" value="1"/>
</dbReference>
<dbReference type="GO" id="GO:0016810">
    <property type="term" value="F:hydrolase activity, acting on carbon-nitrogen (but not peptide) bonds"/>
    <property type="evidence" value="ECO:0007669"/>
    <property type="project" value="InterPro"/>
</dbReference>
<proteinExistence type="predicted"/>
<dbReference type="EMBL" id="AP017312">
    <property type="protein sequence ID" value="BAU26393.1"/>
    <property type="molecule type" value="Genomic_DNA"/>
</dbReference>
<dbReference type="Pfam" id="PF01522">
    <property type="entry name" value="Polysacc_deac_1"/>
    <property type="match status" value="1"/>
</dbReference>
<evidence type="ECO:0000313" key="1">
    <source>
        <dbReference type="EMBL" id="BAU26393.1"/>
    </source>
</evidence>
<evidence type="ECO:0000313" key="2">
    <source>
        <dbReference type="Proteomes" id="UP000217696"/>
    </source>
</evidence>
<dbReference type="InterPro" id="IPR050248">
    <property type="entry name" value="Polysacc_deacetylase_ArnD"/>
</dbReference>